<feature type="region of interest" description="Disordered" evidence="1">
    <location>
        <begin position="47"/>
        <end position="82"/>
    </location>
</feature>
<accession>A0A2P6RYY2</accession>
<comment type="caution">
    <text evidence="3">The sequence shown here is derived from an EMBL/GenBank/DDBJ whole genome shotgun (WGS) entry which is preliminary data.</text>
</comment>
<dbReference type="Gramene" id="PRQ51635">
    <property type="protein sequence ID" value="PRQ51635"/>
    <property type="gene ID" value="RchiOBHm_Chr2g0146641"/>
</dbReference>
<keyword evidence="4" id="KW-1185">Reference proteome</keyword>
<evidence type="ECO:0000259" key="2">
    <source>
        <dbReference type="Pfam" id="PF23007"/>
    </source>
</evidence>
<evidence type="ECO:0000313" key="4">
    <source>
        <dbReference type="Proteomes" id="UP000238479"/>
    </source>
</evidence>
<gene>
    <name evidence="3" type="ORF">RchiOBHm_Chr2g0146641</name>
</gene>
<name>A0A2P6RYY2_ROSCH</name>
<proteinExistence type="predicted"/>
<dbReference type="STRING" id="74649.A0A2P6RYY2"/>
<feature type="region of interest" description="Disordered" evidence="1">
    <location>
        <begin position="1"/>
        <end position="32"/>
    </location>
</feature>
<dbReference type="AlphaFoldDB" id="A0A2P6RYY2"/>
<evidence type="ECO:0000256" key="1">
    <source>
        <dbReference type="SAM" id="MobiDB-lite"/>
    </source>
</evidence>
<evidence type="ECO:0000313" key="3">
    <source>
        <dbReference type="EMBL" id="PRQ51635.1"/>
    </source>
</evidence>
<reference evidence="3 4" key="1">
    <citation type="journal article" date="2018" name="Nat. Genet.">
        <title>The Rosa genome provides new insights in the design of modern roses.</title>
        <authorList>
            <person name="Bendahmane M."/>
        </authorList>
    </citation>
    <scope>NUCLEOTIDE SEQUENCE [LARGE SCALE GENOMIC DNA]</scope>
    <source>
        <strain evidence="4">cv. Old Blush</strain>
    </source>
</reference>
<feature type="compositionally biased region" description="Polar residues" evidence="1">
    <location>
        <begin position="47"/>
        <end position="79"/>
    </location>
</feature>
<dbReference type="EMBL" id="PDCK01000040">
    <property type="protein sequence ID" value="PRQ51635.1"/>
    <property type="molecule type" value="Genomic_DNA"/>
</dbReference>
<dbReference type="Proteomes" id="UP000238479">
    <property type="component" value="Chromosome 2"/>
</dbReference>
<organism evidence="3 4">
    <name type="scientific">Rosa chinensis</name>
    <name type="common">China rose</name>
    <dbReference type="NCBI Taxonomy" id="74649"/>
    <lineage>
        <taxon>Eukaryota</taxon>
        <taxon>Viridiplantae</taxon>
        <taxon>Streptophyta</taxon>
        <taxon>Embryophyta</taxon>
        <taxon>Tracheophyta</taxon>
        <taxon>Spermatophyta</taxon>
        <taxon>Magnoliopsida</taxon>
        <taxon>eudicotyledons</taxon>
        <taxon>Gunneridae</taxon>
        <taxon>Pentapetalae</taxon>
        <taxon>rosids</taxon>
        <taxon>fabids</taxon>
        <taxon>Rosales</taxon>
        <taxon>Rosaceae</taxon>
        <taxon>Rosoideae</taxon>
        <taxon>Rosoideae incertae sedis</taxon>
        <taxon>Rosa</taxon>
    </lineage>
</organism>
<dbReference type="InterPro" id="IPR054506">
    <property type="entry name" value="DnaA_N-like_STI"/>
</dbReference>
<sequence>MMFNLSHSCSRRHSCRTTEDDSSSASTSREAATYKQKLDGHYILQKSTQHASVQRAPNDNSNHQGDSLSRNNGFGVNTKPSHDQFVDNGASTPLCGNVMAGNMSLRCVNSEKLNDVWAQCIEKCHSKTLRQLLHSHGKLVSISEAEGKLLSS</sequence>
<feature type="compositionally biased region" description="Low complexity" evidence="1">
    <location>
        <begin position="23"/>
        <end position="32"/>
    </location>
</feature>
<protein>
    <recommendedName>
        <fullName evidence="2">STICHEL DnaA-N-like alpha-beta domain-containing protein</fullName>
    </recommendedName>
</protein>
<dbReference type="Pfam" id="PF23007">
    <property type="entry name" value="DnaA_N-like_STI"/>
    <property type="match status" value="1"/>
</dbReference>
<feature type="domain" description="STICHEL DnaA-N-like alpha-beta" evidence="2">
    <location>
        <begin position="106"/>
        <end position="148"/>
    </location>
</feature>